<gene>
    <name evidence="1" type="ORF">EK386_10370</name>
</gene>
<organism evidence="1 2">
    <name type="scientific">Lysinibacillus antri</name>
    <dbReference type="NCBI Taxonomy" id="2498145"/>
    <lineage>
        <taxon>Bacteria</taxon>
        <taxon>Bacillati</taxon>
        <taxon>Bacillota</taxon>
        <taxon>Bacilli</taxon>
        <taxon>Bacillales</taxon>
        <taxon>Bacillaceae</taxon>
        <taxon>Lysinibacillus</taxon>
    </lineage>
</organism>
<proteinExistence type="predicted"/>
<dbReference type="EMBL" id="RYYR01000011">
    <property type="protein sequence ID" value="RUL52247.1"/>
    <property type="molecule type" value="Genomic_DNA"/>
</dbReference>
<dbReference type="Proteomes" id="UP000287910">
    <property type="component" value="Unassembled WGS sequence"/>
</dbReference>
<comment type="caution">
    <text evidence="1">The sequence shown here is derived from an EMBL/GenBank/DDBJ whole genome shotgun (WGS) entry which is preliminary data.</text>
</comment>
<dbReference type="RefSeq" id="WP_126659094.1">
    <property type="nucleotide sequence ID" value="NZ_RYYR01000011.1"/>
</dbReference>
<reference evidence="1 2" key="1">
    <citation type="submission" date="2018-12" db="EMBL/GenBank/DDBJ databases">
        <title>Lysinibacillus antri sp. nov., isolated from a cave soil.</title>
        <authorList>
            <person name="Narsing Rao M.P."/>
            <person name="Zhang H."/>
            <person name="Dong Z.-Y."/>
            <person name="Niu X.-K."/>
            <person name="Zhang K."/>
            <person name="Fang B.-Z."/>
            <person name="Kang Y.-Q."/>
            <person name="Xiao M."/>
            <person name="Li W.-J."/>
        </authorList>
    </citation>
    <scope>NUCLEOTIDE SEQUENCE [LARGE SCALE GENOMIC DNA]</scope>
    <source>
        <strain evidence="1 2">SYSU K30002</strain>
    </source>
</reference>
<protein>
    <submittedName>
        <fullName evidence="1">Uncharacterized protein</fullName>
    </submittedName>
</protein>
<evidence type="ECO:0000313" key="1">
    <source>
        <dbReference type="EMBL" id="RUL52247.1"/>
    </source>
</evidence>
<sequence length="118" mass="13985">MFWKKAYKEARYAAGMNFDLENVESFLTHLNQTVLDSGFRQEDIELIMNEIHRLKIDHEQKEVGIFDVQFKGKPTKIRIVAEIHIEDEEKEVVLNMYSIQKLVNLIDKEMMKIGEKLE</sequence>
<accession>A0A3S0P823</accession>
<name>A0A3S0P823_9BACI</name>
<evidence type="ECO:0000313" key="2">
    <source>
        <dbReference type="Proteomes" id="UP000287910"/>
    </source>
</evidence>
<dbReference type="AlphaFoldDB" id="A0A3S0P823"/>
<keyword evidence="2" id="KW-1185">Reference proteome</keyword>